<sequence length="329" mass="34056">MTEILVLGGTGWLSGRIARRWRDAGAAVTCLARGGRPVPDGTRLVVGDRDSASASAYESLADREWDEVVDISSTAAHVRAAVDALGGRARHWTYVSSVSAYADDDVVGADETAPLAPPAGPGEEGDYRREKSAAEAAVRAACGHRAAVVRPGLIVGPGDPTDRFGYWVARFAAAGAEPVLVPDVPAAPVQVIDVDDLASFVVALGGARFTGAVNAVGDALPLDTVLAAARATAGHTGEVVAASPDWLVAQGVAHWAGERSLPLWLPEGMPGFATRSNAVFRLLGGRLTPLGATLERVLADERARGLDRPRRAGLTRADERALLAARAGG</sequence>
<reference evidence="2 3" key="1">
    <citation type="submission" date="2017-12" db="EMBL/GenBank/DDBJ databases">
        <title>Isolation and characterization of estrogens degradatiion strain Microbacterium hominis SJTG1.</title>
        <authorList>
            <person name="Xiong W."/>
            <person name="Yin C."/>
            <person name="Zheng D."/>
            <person name="Liang R."/>
        </authorList>
    </citation>
    <scope>NUCLEOTIDE SEQUENCE [LARGE SCALE GENOMIC DNA]</scope>
    <source>
        <strain evidence="2 3">SJTG1</strain>
    </source>
</reference>
<dbReference type="EMBL" id="CP025299">
    <property type="protein sequence ID" value="AUG30152.1"/>
    <property type="molecule type" value="Genomic_DNA"/>
</dbReference>
<organism evidence="2 3">
    <name type="scientific">Microbacterium hominis</name>
    <dbReference type="NCBI Taxonomy" id="162426"/>
    <lineage>
        <taxon>Bacteria</taxon>
        <taxon>Bacillati</taxon>
        <taxon>Actinomycetota</taxon>
        <taxon>Actinomycetes</taxon>
        <taxon>Micrococcales</taxon>
        <taxon>Microbacteriaceae</taxon>
        <taxon>Microbacterium</taxon>
    </lineage>
</organism>
<protein>
    <submittedName>
        <fullName evidence="2">Reductase</fullName>
    </submittedName>
</protein>
<dbReference type="SUPFAM" id="SSF51735">
    <property type="entry name" value="NAD(P)-binding Rossmann-fold domains"/>
    <property type="match status" value="1"/>
</dbReference>
<dbReference type="Gene3D" id="3.40.50.720">
    <property type="entry name" value="NAD(P)-binding Rossmann-like Domain"/>
    <property type="match status" value="1"/>
</dbReference>
<feature type="domain" description="NAD-dependent epimerase/dehydratase" evidence="1">
    <location>
        <begin position="4"/>
        <end position="204"/>
    </location>
</feature>
<dbReference type="InterPro" id="IPR036291">
    <property type="entry name" value="NAD(P)-bd_dom_sf"/>
</dbReference>
<accession>A0A2K9DB79</accession>
<dbReference type="GO" id="GO:0004029">
    <property type="term" value="F:aldehyde dehydrogenase (NAD+) activity"/>
    <property type="evidence" value="ECO:0007669"/>
    <property type="project" value="TreeGrafter"/>
</dbReference>
<dbReference type="PANTHER" id="PTHR48079">
    <property type="entry name" value="PROTEIN YEEZ"/>
    <property type="match status" value="1"/>
</dbReference>
<dbReference type="PANTHER" id="PTHR48079:SF6">
    <property type="entry name" value="NAD(P)-BINDING DOMAIN-CONTAINING PROTEIN-RELATED"/>
    <property type="match status" value="1"/>
</dbReference>
<evidence type="ECO:0000313" key="2">
    <source>
        <dbReference type="EMBL" id="AUG30152.1"/>
    </source>
</evidence>
<dbReference type="InterPro" id="IPR051783">
    <property type="entry name" value="NAD(P)-dependent_oxidoreduct"/>
</dbReference>
<dbReference type="RefSeq" id="WP_101306551.1">
    <property type="nucleotide sequence ID" value="NZ_CP025299.1"/>
</dbReference>
<dbReference type="InterPro" id="IPR001509">
    <property type="entry name" value="Epimerase_deHydtase"/>
</dbReference>
<evidence type="ECO:0000313" key="3">
    <source>
        <dbReference type="Proteomes" id="UP000233276"/>
    </source>
</evidence>
<name>A0A2K9DB79_9MICO</name>
<dbReference type="GO" id="GO:0005737">
    <property type="term" value="C:cytoplasm"/>
    <property type="evidence" value="ECO:0007669"/>
    <property type="project" value="TreeGrafter"/>
</dbReference>
<dbReference type="Pfam" id="PF01370">
    <property type="entry name" value="Epimerase"/>
    <property type="match status" value="1"/>
</dbReference>
<evidence type="ECO:0000259" key="1">
    <source>
        <dbReference type="Pfam" id="PF01370"/>
    </source>
</evidence>
<dbReference type="AlphaFoldDB" id="A0A2K9DB79"/>
<proteinExistence type="predicted"/>
<gene>
    <name evidence="2" type="ORF">CXR34_12325</name>
</gene>
<dbReference type="KEGG" id="mhos:CXR34_12325"/>
<dbReference type="Proteomes" id="UP000233276">
    <property type="component" value="Chromosome"/>
</dbReference>